<gene>
    <name evidence="4" type="ORF">DAPK24_042950</name>
</gene>
<accession>A0AAV5R9D1</accession>
<feature type="domain" description="GATA-type" evidence="3">
    <location>
        <begin position="656"/>
        <end position="693"/>
    </location>
</feature>
<keyword evidence="5" id="KW-1185">Reference proteome</keyword>
<dbReference type="GO" id="GO:0043565">
    <property type="term" value="F:sequence-specific DNA binding"/>
    <property type="evidence" value="ECO:0007669"/>
    <property type="project" value="InterPro"/>
</dbReference>
<feature type="compositionally biased region" description="Polar residues" evidence="2">
    <location>
        <begin position="514"/>
        <end position="523"/>
    </location>
</feature>
<name>A0AAV5R9D1_PICKL</name>
<sequence>MTLFNSQNNPLIVPSHSESSSLRKKFICEFTPSESDEKDIQANLNLNNLMPRSFSHSQSPNPVVTPILDRKRKFETEFPSTPIYKQNPNLITPPRSSKRSKTAPSSPINSAEIYETPKTPSFRHDFNINLPLVDNNNIYNEGSNSNYQYIMSSPEYYPGDNDAVNVTPPESEESSPKLSTASLNQPSVTLNRSSKDSVYQYHYPDTCYPFNISGSSVRQTDINLKLKTWRATCTEKVKHEFNKSLKEYSSYSEKLSSESKARAESLKQAVPDLHNTQMFPNFNRLNNLINKGISYPMINKNDGNLEGIAKAKEEAHLLLSLRDNGSNFSTQSTDKEAKIPLQNVTNKVQLPPISEVLKLIPIDKSTIHPSGLSALEVKQYRNPNTMSILLNKNETNFYNGREIKLGQNIQQFDCTYQPQVYHQYMAPQSQAPTIAPPPLITTLQLPRPIPMTLPVMVNKNENVQAIRKTRGSNAFDDLNAQLKDLNHTKEPPTNNTNNKIASNTATNNIKQFQNKFKTQNNVLKVSKTRRSNSSVSQKSSNSSSRKSSNSEREKYVLNNLTTEKNSQKRTRSRSRSRSATRTSSIDSIKTTEIPVSMQSTPKIITDVKYNVNISNSLLLPCENMIVPTPNNTQPIKENGVFTNEIQHTHTHSHPNNRSNKTCMSCHSSSSPCWRPSWSPDDGQLCNSCGLRYRKTKARCYNQSCLKIPSKSEWSLMVKRGKLLLDIYDNEGNVVGKEMSYRCLDCDSAMEMTL</sequence>
<feature type="compositionally biased region" description="Basic residues" evidence="2">
    <location>
        <begin position="567"/>
        <end position="578"/>
    </location>
</feature>
<dbReference type="InterPro" id="IPR000679">
    <property type="entry name" value="Znf_GATA"/>
</dbReference>
<dbReference type="PROSITE" id="PS50114">
    <property type="entry name" value="GATA_ZN_FINGER_2"/>
    <property type="match status" value="1"/>
</dbReference>
<dbReference type="GO" id="GO:0006355">
    <property type="term" value="P:regulation of DNA-templated transcription"/>
    <property type="evidence" value="ECO:0007669"/>
    <property type="project" value="InterPro"/>
</dbReference>
<keyword evidence="1" id="KW-0479">Metal-binding</keyword>
<dbReference type="EMBL" id="BTGB01000009">
    <property type="protein sequence ID" value="GMM47697.1"/>
    <property type="molecule type" value="Genomic_DNA"/>
</dbReference>
<dbReference type="Gene3D" id="3.30.50.10">
    <property type="entry name" value="Erythroid Transcription Factor GATA-1, subunit A"/>
    <property type="match status" value="1"/>
</dbReference>
<evidence type="ECO:0000313" key="5">
    <source>
        <dbReference type="Proteomes" id="UP001378960"/>
    </source>
</evidence>
<dbReference type="AlphaFoldDB" id="A0AAV5R9D1"/>
<evidence type="ECO:0000256" key="2">
    <source>
        <dbReference type="SAM" id="MobiDB-lite"/>
    </source>
</evidence>
<dbReference type="InterPro" id="IPR013088">
    <property type="entry name" value="Znf_NHR/GATA"/>
</dbReference>
<keyword evidence="4" id="KW-0238">DNA-binding</keyword>
<dbReference type="GO" id="GO:0008270">
    <property type="term" value="F:zinc ion binding"/>
    <property type="evidence" value="ECO:0007669"/>
    <property type="project" value="UniProtKB-KW"/>
</dbReference>
<organism evidence="4 5">
    <name type="scientific">Pichia kluyveri</name>
    <name type="common">Yeast</name>
    <dbReference type="NCBI Taxonomy" id="36015"/>
    <lineage>
        <taxon>Eukaryota</taxon>
        <taxon>Fungi</taxon>
        <taxon>Dikarya</taxon>
        <taxon>Ascomycota</taxon>
        <taxon>Saccharomycotina</taxon>
        <taxon>Pichiomycetes</taxon>
        <taxon>Pichiales</taxon>
        <taxon>Pichiaceae</taxon>
        <taxon>Pichia</taxon>
    </lineage>
</organism>
<dbReference type="SMART" id="SM00401">
    <property type="entry name" value="ZnF_GATA"/>
    <property type="match status" value="1"/>
</dbReference>
<reference evidence="4 5" key="1">
    <citation type="journal article" date="2023" name="Elife">
        <title>Identification of key yeast species and microbe-microbe interactions impacting larval growth of Drosophila in the wild.</title>
        <authorList>
            <person name="Mure A."/>
            <person name="Sugiura Y."/>
            <person name="Maeda R."/>
            <person name="Honda K."/>
            <person name="Sakurai N."/>
            <person name="Takahashi Y."/>
            <person name="Watada M."/>
            <person name="Katoh T."/>
            <person name="Gotoh A."/>
            <person name="Gotoh Y."/>
            <person name="Taniguchi I."/>
            <person name="Nakamura K."/>
            <person name="Hayashi T."/>
            <person name="Katayama T."/>
            <person name="Uemura T."/>
            <person name="Hattori Y."/>
        </authorList>
    </citation>
    <scope>NUCLEOTIDE SEQUENCE [LARGE SCALE GENOMIC DNA]</scope>
    <source>
        <strain evidence="4 5">PK-24</strain>
    </source>
</reference>
<dbReference type="CDD" id="cd00202">
    <property type="entry name" value="ZnF_GATA"/>
    <property type="match status" value="1"/>
</dbReference>
<evidence type="ECO:0000256" key="1">
    <source>
        <dbReference type="PROSITE-ProRule" id="PRU00094"/>
    </source>
</evidence>
<evidence type="ECO:0000313" key="4">
    <source>
        <dbReference type="EMBL" id="GMM47697.1"/>
    </source>
</evidence>
<dbReference type="PROSITE" id="PS00344">
    <property type="entry name" value="GATA_ZN_FINGER_1"/>
    <property type="match status" value="1"/>
</dbReference>
<feature type="compositionally biased region" description="Polar residues" evidence="2">
    <location>
        <begin position="177"/>
        <end position="188"/>
    </location>
</feature>
<feature type="region of interest" description="Disordered" evidence="2">
    <location>
        <begin position="78"/>
        <end position="115"/>
    </location>
</feature>
<dbReference type="Pfam" id="PF00320">
    <property type="entry name" value="GATA"/>
    <property type="match status" value="1"/>
</dbReference>
<keyword evidence="1" id="KW-0863">Zinc-finger</keyword>
<feature type="region of interest" description="Disordered" evidence="2">
    <location>
        <begin position="514"/>
        <end position="587"/>
    </location>
</feature>
<comment type="caution">
    <text evidence="4">The sequence shown here is derived from an EMBL/GenBank/DDBJ whole genome shotgun (WGS) entry which is preliminary data.</text>
</comment>
<protein>
    <submittedName>
        <fullName evidence="4">DNA-binding transcription repressor</fullName>
    </submittedName>
</protein>
<feature type="region of interest" description="Disordered" evidence="2">
    <location>
        <begin position="160"/>
        <end position="188"/>
    </location>
</feature>
<evidence type="ECO:0000259" key="3">
    <source>
        <dbReference type="PROSITE" id="PS50114"/>
    </source>
</evidence>
<dbReference type="Proteomes" id="UP001378960">
    <property type="component" value="Unassembled WGS sequence"/>
</dbReference>
<dbReference type="SUPFAM" id="SSF57716">
    <property type="entry name" value="Glucocorticoid receptor-like (DNA-binding domain)"/>
    <property type="match status" value="1"/>
</dbReference>
<feature type="compositionally biased region" description="Low complexity" evidence="2">
    <location>
        <begin position="531"/>
        <end position="547"/>
    </location>
</feature>
<proteinExistence type="predicted"/>
<keyword evidence="1" id="KW-0862">Zinc</keyword>